<keyword evidence="2" id="KW-0812">Transmembrane</keyword>
<evidence type="ECO:0000313" key="4">
    <source>
        <dbReference type="Proteomes" id="UP001408789"/>
    </source>
</evidence>
<feature type="compositionally biased region" description="Basic and acidic residues" evidence="1">
    <location>
        <begin position="187"/>
        <end position="203"/>
    </location>
</feature>
<feature type="transmembrane region" description="Helical" evidence="2">
    <location>
        <begin position="29"/>
        <end position="47"/>
    </location>
</feature>
<dbReference type="AlphaFoldDB" id="A0AAP0CJ85"/>
<evidence type="ECO:0000313" key="3">
    <source>
        <dbReference type="EMBL" id="KAK9054383.1"/>
    </source>
</evidence>
<keyword evidence="4" id="KW-1185">Reference proteome</keyword>
<keyword evidence="2" id="KW-0472">Membrane</keyword>
<dbReference type="PANTHER" id="PTHR33640">
    <property type="entry name" value="TRANSMEMBRANE PROTEIN"/>
    <property type="match status" value="1"/>
</dbReference>
<accession>A0AAP0CJ85</accession>
<sequence>MASYGFIDSIQVEKANALARYRRFNNISIMFRAIEVFIAVALISWSSSRLPEVFKVSGEYLFACSSYVLNQHVVFLVGNVIVVLCYVLSGHTEIGSRSESSDCSEVLEDVRYRSTNNRKTTESDSVIEPAPPPVEVSPAAVEELEHEFVGCEKAIVKTDAETVIKQAVKQIERFRRTQSAKLNREISTKPRGELRRSVTERRRSVAVAAGDGDGESKTSSFETVERLSNDEFRLAVEAFISKQQSFLKQQSM</sequence>
<gene>
    <name evidence="3" type="ORF">SSX86_025461</name>
</gene>
<feature type="transmembrane region" description="Helical" evidence="2">
    <location>
        <begin position="67"/>
        <end position="88"/>
    </location>
</feature>
<dbReference type="Proteomes" id="UP001408789">
    <property type="component" value="Unassembled WGS sequence"/>
</dbReference>
<evidence type="ECO:0000256" key="1">
    <source>
        <dbReference type="SAM" id="MobiDB-lite"/>
    </source>
</evidence>
<comment type="caution">
    <text evidence="3">The sequence shown here is derived from an EMBL/GenBank/DDBJ whole genome shotgun (WGS) entry which is preliminary data.</text>
</comment>
<proteinExistence type="predicted"/>
<name>A0AAP0CJ85_9ASTR</name>
<keyword evidence="2" id="KW-1133">Transmembrane helix</keyword>
<reference evidence="3 4" key="1">
    <citation type="submission" date="2024-04" db="EMBL/GenBank/DDBJ databases">
        <title>The reference genome of an endangered Asteraceae, Deinandra increscens subsp. villosa, native to the Central Coast of California.</title>
        <authorList>
            <person name="Guilliams M."/>
            <person name="Hasenstab-Lehman K."/>
            <person name="Meyer R."/>
            <person name="Mcevoy S."/>
        </authorList>
    </citation>
    <scope>NUCLEOTIDE SEQUENCE [LARGE SCALE GENOMIC DNA]</scope>
    <source>
        <tissue evidence="3">Leaf</tissue>
    </source>
</reference>
<dbReference type="PANTHER" id="PTHR33640:SF30">
    <property type="entry name" value="DUF4408 DOMAIN-CONTAINING PROTEIN"/>
    <property type="match status" value="1"/>
</dbReference>
<protein>
    <submittedName>
        <fullName evidence="3">Uncharacterized protein</fullName>
    </submittedName>
</protein>
<dbReference type="EMBL" id="JBCNJP010000025">
    <property type="protein sequence ID" value="KAK9054383.1"/>
    <property type="molecule type" value="Genomic_DNA"/>
</dbReference>
<evidence type="ECO:0000256" key="2">
    <source>
        <dbReference type="SAM" id="Phobius"/>
    </source>
</evidence>
<organism evidence="3 4">
    <name type="scientific">Deinandra increscens subsp. villosa</name>
    <dbReference type="NCBI Taxonomy" id="3103831"/>
    <lineage>
        <taxon>Eukaryota</taxon>
        <taxon>Viridiplantae</taxon>
        <taxon>Streptophyta</taxon>
        <taxon>Embryophyta</taxon>
        <taxon>Tracheophyta</taxon>
        <taxon>Spermatophyta</taxon>
        <taxon>Magnoliopsida</taxon>
        <taxon>eudicotyledons</taxon>
        <taxon>Gunneridae</taxon>
        <taxon>Pentapetalae</taxon>
        <taxon>asterids</taxon>
        <taxon>campanulids</taxon>
        <taxon>Asterales</taxon>
        <taxon>Asteraceae</taxon>
        <taxon>Asteroideae</taxon>
        <taxon>Heliantheae alliance</taxon>
        <taxon>Madieae</taxon>
        <taxon>Madiinae</taxon>
        <taxon>Deinandra</taxon>
    </lineage>
</organism>
<feature type="region of interest" description="Disordered" evidence="1">
    <location>
        <begin position="187"/>
        <end position="222"/>
    </location>
</feature>